<accession>A0AAV6VL96</accession>
<name>A0AAV6VL96_9ARAC</name>
<sequence length="144" mass="15872">MQKVKSKFGTVALVKPKNRHPGYNGIDIAFTPIHFTSQSGNTNCLSLSRKISLQHHSLNPCSDASLLSDYGKSETTSTDTRPASTGTNTCSVIQSTCIKWYRRVLPGVVLLRWKTFPSARQMCASEGSDHPLCMWQTNDLGDPL</sequence>
<evidence type="ECO:0000313" key="2">
    <source>
        <dbReference type="Proteomes" id="UP000827092"/>
    </source>
</evidence>
<dbReference type="Proteomes" id="UP000827092">
    <property type="component" value="Unassembled WGS sequence"/>
</dbReference>
<dbReference type="AlphaFoldDB" id="A0AAV6VL96"/>
<proteinExistence type="predicted"/>
<dbReference type="EMBL" id="JAFNEN010000053">
    <property type="protein sequence ID" value="KAG8197577.1"/>
    <property type="molecule type" value="Genomic_DNA"/>
</dbReference>
<gene>
    <name evidence="1" type="ORF">JTE90_021307</name>
</gene>
<organism evidence="1 2">
    <name type="scientific">Oedothorax gibbosus</name>
    <dbReference type="NCBI Taxonomy" id="931172"/>
    <lineage>
        <taxon>Eukaryota</taxon>
        <taxon>Metazoa</taxon>
        <taxon>Ecdysozoa</taxon>
        <taxon>Arthropoda</taxon>
        <taxon>Chelicerata</taxon>
        <taxon>Arachnida</taxon>
        <taxon>Araneae</taxon>
        <taxon>Araneomorphae</taxon>
        <taxon>Entelegynae</taxon>
        <taxon>Araneoidea</taxon>
        <taxon>Linyphiidae</taxon>
        <taxon>Erigoninae</taxon>
        <taxon>Oedothorax</taxon>
    </lineage>
</organism>
<reference evidence="1 2" key="1">
    <citation type="journal article" date="2022" name="Nat. Ecol. Evol.">
        <title>A masculinizing supergene underlies an exaggerated male reproductive morph in a spider.</title>
        <authorList>
            <person name="Hendrickx F."/>
            <person name="De Corte Z."/>
            <person name="Sonet G."/>
            <person name="Van Belleghem S.M."/>
            <person name="Kostlbacher S."/>
            <person name="Vangestel C."/>
        </authorList>
    </citation>
    <scope>NUCLEOTIDE SEQUENCE [LARGE SCALE GENOMIC DNA]</scope>
    <source>
        <strain evidence="1">W744_W776</strain>
    </source>
</reference>
<evidence type="ECO:0008006" key="3">
    <source>
        <dbReference type="Google" id="ProtNLM"/>
    </source>
</evidence>
<keyword evidence="2" id="KW-1185">Reference proteome</keyword>
<evidence type="ECO:0000313" key="1">
    <source>
        <dbReference type="EMBL" id="KAG8197577.1"/>
    </source>
</evidence>
<comment type="caution">
    <text evidence="1">The sequence shown here is derived from an EMBL/GenBank/DDBJ whole genome shotgun (WGS) entry which is preliminary data.</text>
</comment>
<protein>
    <recommendedName>
        <fullName evidence="3">C-type lectin domain-containing protein</fullName>
    </recommendedName>
</protein>